<dbReference type="Pfam" id="PF01553">
    <property type="entry name" value="Acyltransferase"/>
    <property type="match status" value="1"/>
</dbReference>
<protein>
    <recommendedName>
        <fullName evidence="2">Phospholipid/glycerol acyltransferase domain-containing protein</fullName>
    </recommendedName>
</protein>
<feature type="domain" description="Phospholipid/glycerol acyltransferase" evidence="2">
    <location>
        <begin position="27"/>
        <end position="154"/>
    </location>
</feature>
<dbReference type="CDD" id="cd07992">
    <property type="entry name" value="LPLAT_AAK14816-like"/>
    <property type="match status" value="1"/>
</dbReference>
<feature type="transmembrane region" description="Helical" evidence="1">
    <location>
        <begin position="338"/>
        <end position="360"/>
    </location>
</feature>
<evidence type="ECO:0000256" key="1">
    <source>
        <dbReference type="SAM" id="Phobius"/>
    </source>
</evidence>
<evidence type="ECO:0000313" key="3">
    <source>
        <dbReference type="EMBL" id="SVA23845.1"/>
    </source>
</evidence>
<dbReference type="EMBL" id="UINC01005836">
    <property type="protein sequence ID" value="SVA23845.1"/>
    <property type="molecule type" value="Genomic_DNA"/>
</dbReference>
<organism evidence="3">
    <name type="scientific">marine metagenome</name>
    <dbReference type="NCBI Taxonomy" id="408172"/>
    <lineage>
        <taxon>unclassified sequences</taxon>
        <taxon>metagenomes</taxon>
        <taxon>ecological metagenomes</taxon>
    </lineage>
</organism>
<sequence length="449" mass="50089">MIRRVVRFYYPVIRVTHAERLPDEGATLYIANHPNSLIDPVLIGIATQRPVRFMAKAPLFEGRMLGALLRSVGMIPAYRASDDKSSVRRNVESLSVAAQNLAKGLPMGIFPEGKSHDLTHVEQVKTGAARIAQQAVELAGGKPVWVVPLGINYEEKPRFRSRVWVAVGETVDATAWFAEHDGNEKQAMRQLTIMLDERLKAVVVHLDDARWGPLLDGLEWLAPVYGSADKVRAVSRVQRRKNIAETINYFESKDPERAEALTAKVAAHQEALNQAGVRINSPVFQYTGAALFWRFAFKIYRVAFGLPALIGTLLHLIPFVLVRLISPKFEGIGKTTTSLYRILVGLPFYGVWYVAAWFALHQYTTNAKIATASVVAMPLIGIFAFHYWINAGVVWRSLREEAKLLFNAKLLAELRAENLAVKNQVAELGEQYRKAFPGKFDDPESAAST</sequence>
<name>A0A381U6G4_9ZZZZ</name>
<dbReference type="InterPro" id="IPR002123">
    <property type="entry name" value="Plipid/glycerol_acylTrfase"/>
</dbReference>
<dbReference type="SUPFAM" id="SSF69593">
    <property type="entry name" value="Glycerol-3-phosphate (1)-acyltransferase"/>
    <property type="match status" value="1"/>
</dbReference>
<evidence type="ECO:0000259" key="2">
    <source>
        <dbReference type="SMART" id="SM00563"/>
    </source>
</evidence>
<keyword evidence="1" id="KW-1133">Transmembrane helix</keyword>
<feature type="transmembrane region" description="Helical" evidence="1">
    <location>
        <begin position="302"/>
        <end position="326"/>
    </location>
</feature>
<dbReference type="PANTHER" id="PTHR31605:SF0">
    <property type="entry name" value="GLYCEROL-3-PHOSPHATE O-ACYLTRANSFERASE 1"/>
    <property type="match status" value="1"/>
</dbReference>
<gene>
    <name evidence="3" type="ORF">METZ01_LOCUS76699</name>
</gene>
<keyword evidence="1" id="KW-0812">Transmembrane</keyword>
<dbReference type="InterPro" id="IPR052744">
    <property type="entry name" value="GPAT/DAPAT"/>
</dbReference>
<dbReference type="GO" id="GO:0016287">
    <property type="term" value="F:glycerone-phosphate O-acyltransferase activity"/>
    <property type="evidence" value="ECO:0007669"/>
    <property type="project" value="TreeGrafter"/>
</dbReference>
<accession>A0A381U6G4</accession>
<dbReference type="GO" id="GO:0008654">
    <property type="term" value="P:phospholipid biosynthetic process"/>
    <property type="evidence" value="ECO:0007669"/>
    <property type="project" value="TreeGrafter"/>
</dbReference>
<feature type="transmembrane region" description="Helical" evidence="1">
    <location>
        <begin position="369"/>
        <end position="389"/>
    </location>
</feature>
<proteinExistence type="predicted"/>
<keyword evidence="1" id="KW-0472">Membrane</keyword>
<dbReference type="GO" id="GO:0004366">
    <property type="term" value="F:glycerol-3-phosphate O-acyltransferase activity"/>
    <property type="evidence" value="ECO:0007669"/>
    <property type="project" value="TreeGrafter"/>
</dbReference>
<dbReference type="PANTHER" id="PTHR31605">
    <property type="entry name" value="GLYCEROL-3-PHOSPHATE O-ACYLTRANSFERASE 1"/>
    <property type="match status" value="1"/>
</dbReference>
<dbReference type="AlphaFoldDB" id="A0A381U6G4"/>
<reference evidence="3" key="1">
    <citation type="submission" date="2018-05" db="EMBL/GenBank/DDBJ databases">
        <authorList>
            <person name="Lanie J.A."/>
            <person name="Ng W.-L."/>
            <person name="Kazmierczak K.M."/>
            <person name="Andrzejewski T.M."/>
            <person name="Davidsen T.M."/>
            <person name="Wayne K.J."/>
            <person name="Tettelin H."/>
            <person name="Glass J.I."/>
            <person name="Rusch D."/>
            <person name="Podicherti R."/>
            <person name="Tsui H.-C.T."/>
            <person name="Winkler M.E."/>
        </authorList>
    </citation>
    <scope>NUCLEOTIDE SEQUENCE</scope>
</reference>
<dbReference type="SMART" id="SM00563">
    <property type="entry name" value="PlsC"/>
    <property type="match status" value="1"/>
</dbReference>